<reference evidence="2" key="1">
    <citation type="submission" date="2020-03" db="EMBL/GenBank/DDBJ databases">
        <title>Studies in the Genomics of Life Span.</title>
        <authorList>
            <person name="Glass D."/>
        </authorList>
    </citation>
    <scope>NUCLEOTIDE SEQUENCE</scope>
    <source>
        <strain evidence="2">SUZIE</strain>
        <tissue evidence="2">Muscle</tissue>
    </source>
</reference>
<keyword evidence="2" id="KW-0687">Ribonucleoprotein</keyword>
<dbReference type="SUPFAM" id="SSF54768">
    <property type="entry name" value="dsRNA-binding domain-like"/>
    <property type="match status" value="1"/>
</dbReference>
<dbReference type="EMBL" id="JAATJV010373999">
    <property type="protein sequence ID" value="MBZ3880715.1"/>
    <property type="molecule type" value="Genomic_DNA"/>
</dbReference>
<organism evidence="2 3">
    <name type="scientific">Sciurus carolinensis</name>
    <name type="common">Eastern gray squirrel</name>
    <dbReference type="NCBI Taxonomy" id="30640"/>
    <lineage>
        <taxon>Eukaryota</taxon>
        <taxon>Metazoa</taxon>
        <taxon>Chordata</taxon>
        <taxon>Craniata</taxon>
        <taxon>Vertebrata</taxon>
        <taxon>Euteleostomi</taxon>
        <taxon>Mammalia</taxon>
        <taxon>Eutheria</taxon>
        <taxon>Euarchontoglires</taxon>
        <taxon>Glires</taxon>
        <taxon>Rodentia</taxon>
        <taxon>Sciuromorpha</taxon>
        <taxon>Sciuridae</taxon>
        <taxon>Sciurinae</taxon>
        <taxon>Sciurini</taxon>
        <taxon>Sciurus</taxon>
    </lineage>
</organism>
<dbReference type="InterPro" id="IPR013810">
    <property type="entry name" value="Ribosomal_uS5_N"/>
</dbReference>
<gene>
    <name evidence="2" type="ORF">SUZIE_159325</name>
</gene>
<dbReference type="GO" id="GO:0005840">
    <property type="term" value="C:ribosome"/>
    <property type="evidence" value="ECO:0007669"/>
    <property type="project" value="UniProtKB-KW"/>
</dbReference>
<name>A0AA41MYX2_SCICA</name>
<dbReference type="Gene3D" id="3.30.160.20">
    <property type="match status" value="2"/>
</dbReference>
<protein>
    <submittedName>
        <fullName evidence="2">40S ribosomal protein S2</fullName>
    </submittedName>
</protein>
<dbReference type="Pfam" id="PF00333">
    <property type="entry name" value="Ribosomal_S5"/>
    <property type="match status" value="1"/>
</dbReference>
<keyword evidence="3" id="KW-1185">Reference proteome</keyword>
<comment type="caution">
    <text evidence="2">The sequence shown here is derived from an EMBL/GenBank/DDBJ whole genome shotgun (WGS) entry which is preliminary data.</text>
</comment>
<dbReference type="GO" id="GO:0006412">
    <property type="term" value="P:translation"/>
    <property type="evidence" value="ECO:0007669"/>
    <property type="project" value="InterPro"/>
</dbReference>
<dbReference type="GO" id="GO:0003735">
    <property type="term" value="F:structural constituent of ribosome"/>
    <property type="evidence" value="ECO:0007669"/>
    <property type="project" value="InterPro"/>
</dbReference>
<keyword evidence="2" id="KW-0689">Ribosomal protein</keyword>
<dbReference type="AlphaFoldDB" id="A0AA41MYX2"/>
<proteinExistence type="predicted"/>
<evidence type="ECO:0000313" key="2">
    <source>
        <dbReference type="EMBL" id="MBZ3880715.1"/>
    </source>
</evidence>
<evidence type="ECO:0000259" key="1">
    <source>
        <dbReference type="Pfam" id="PF00333"/>
    </source>
</evidence>
<dbReference type="GO" id="GO:0003723">
    <property type="term" value="F:RNA binding"/>
    <property type="evidence" value="ECO:0007669"/>
    <property type="project" value="InterPro"/>
</dbReference>
<feature type="domain" description="S5 DRBM" evidence="1">
    <location>
        <begin position="58"/>
        <end position="81"/>
    </location>
</feature>
<evidence type="ECO:0000313" key="3">
    <source>
        <dbReference type="Proteomes" id="UP001166674"/>
    </source>
</evidence>
<dbReference type="Proteomes" id="UP001166674">
    <property type="component" value="Unassembled WGS sequence"/>
</dbReference>
<accession>A0AA41MYX2</accession>
<sequence>MGSRRGHQGCDLGQACGHRAHGGKAEDEECIPVTKLGLLMKDMKIRSLEEIYLFFLPIKAFVAIGDYNGHVGLGVKCSKQPDLWKETVFIKSPCQELTDHPVKIHTRVCTEDPGSSCGYNIGVFIQK</sequence>